<protein>
    <recommendedName>
        <fullName evidence="1">Cell morphogenesis protein N-terminal domain-containing protein</fullName>
    </recommendedName>
</protein>
<comment type="caution">
    <text evidence="2">The sequence shown here is derived from an EMBL/GenBank/DDBJ whole genome shotgun (WGS) entry which is preliminary data.</text>
</comment>
<dbReference type="PANTHER" id="PTHR12295:SF29">
    <property type="entry name" value="PROTEIN FURRY HOMOLOG"/>
    <property type="match status" value="1"/>
</dbReference>
<sequence length="74" mass="8649">LTIHMDDELRLIAQNSLQSLLVDFSDWREEVLLGYCSFLLREVQDTHQTLLDSSLKLLLQLLTQVWTHQRSAPL</sequence>
<evidence type="ECO:0000313" key="2">
    <source>
        <dbReference type="EMBL" id="KAL0174678.1"/>
    </source>
</evidence>
<feature type="non-terminal residue" evidence="2">
    <location>
        <position position="74"/>
    </location>
</feature>
<name>A0ABD0PN05_CIRMR</name>
<accession>A0ABD0PN05</accession>
<keyword evidence="3" id="KW-1185">Reference proteome</keyword>
<gene>
    <name evidence="2" type="ORF">M9458_030646</name>
</gene>
<feature type="domain" description="Cell morphogenesis protein N-terminal" evidence="1">
    <location>
        <begin position="2"/>
        <end position="64"/>
    </location>
</feature>
<dbReference type="EMBL" id="JAMKFB020000015">
    <property type="protein sequence ID" value="KAL0174678.1"/>
    <property type="molecule type" value="Genomic_DNA"/>
</dbReference>
<dbReference type="PANTHER" id="PTHR12295">
    <property type="entry name" value="FURRY-RELATED"/>
    <property type="match status" value="1"/>
</dbReference>
<organism evidence="2 3">
    <name type="scientific">Cirrhinus mrigala</name>
    <name type="common">Mrigala</name>
    <dbReference type="NCBI Taxonomy" id="683832"/>
    <lineage>
        <taxon>Eukaryota</taxon>
        <taxon>Metazoa</taxon>
        <taxon>Chordata</taxon>
        <taxon>Craniata</taxon>
        <taxon>Vertebrata</taxon>
        <taxon>Euteleostomi</taxon>
        <taxon>Actinopterygii</taxon>
        <taxon>Neopterygii</taxon>
        <taxon>Teleostei</taxon>
        <taxon>Ostariophysi</taxon>
        <taxon>Cypriniformes</taxon>
        <taxon>Cyprinidae</taxon>
        <taxon>Labeoninae</taxon>
        <taxon>Labeonini</taxon>
        <taxon>Cirrhinus</taxon>
    </lineage>
</organism>
<evidence type="ECO:0000259" key="1">
    <source>
        <dbReference type="Pfam" id="PF14222"/>
    </source>
</evidence>
<dbReference type="Proteomes" id="UP001529510">
    <property type="component" value="Unassembled WGS sequence"/>
</dbReference>
<evidence type="ECO:0000313" key="3">
    <source>
        <dbReference type="Proteomes" id="UP001529510"/>
    </source>
</evidence>
<proteinExistence type="predicted"/>
<dbReference type="Pfam" id="PF14222">
    <property type="entry name" value="MOR2-PAG1_N"/>
    <property type="match status" value="1"/>
</dbReference>
<dbReference type="AlphaFoldDB" id="A0ABD0PN05"/>
<feature type="non-terminal residue" evidence="2">
    <location>
        <position position="1"/>
    </location>
</feature>
<reference evidence="2 3" key="1">
    <citation type="submission" date="2024-05" db="EMBL/GenBank/DDBJ databases">
        <title>Genome sequencing and assembly of Indian major carp, Cirrhinus mrigala (Hamilton, 1822).</title>
        <authorList>
            <person name="Mohindra V."/>
            <person name="Chowdhury L.M."/>
            <person name="Lal K."/>
            <person name="Jena J.K."/>
        </authorList>
    </citation>
    <scope>NUCLEOTIDE SEQUENCE [LARGE SCALE GENOMIC DNA]</scope>
    <source>
        <strain evidence="2">CM1030</strain>
        <tissue evidence="2">Blood</tissue>
    </source>
</reference>
<dbReference type="InterPro" id="IPR039867">
    <property type="entry name" value="Furry/Tao3/Mor2"/>
</dbReference>
<dbReference type="InterPro" id="IPR025614">
    <property type="entry name" value="Cell_morpho_N"/>
</dbReference>